<dbReference type="HOGENOM" id="CLU_765297_0_0_1"/>
<evidence type="ECO:0000313" key="2">
    <source>
        <dbReference type="Proteomes" id="UP000053263"/>
    </source>
</evidence>
<organism evidence="1 2">
    <name type="scientific">Plicaturopsis crispa FD-325 SS-3</name>
    <dbReference type="NCBI Taxonomy" id="944288"/>
    <lineage>
        <taxon>Eukaryota</taxon>
        <taxon>Fungi</taxon>
        <taxon>Dikarya</taxon>
        <taxon>Basidiomycota</taxon>
        <taxon>Agaricomycotina</taxon>
        <taxon>Agaricomycetes</taxon>
        <taxon>Agaricomycetidae</taxon>
        <taxon>Amylocorticiales</taxon>
        <taxon>Amylocorticiaceae</taxon>
        <taxon>Plicatura</taxon>
        <taxon>Plicaturopsis crispa</taxon>
    </lineage>
</organism>
<proteinExistence type="predicted"/>
<protein>
    <submittedName>
        <fullName evidence="1">Uncharacterized protein</fullName>
    </submittedName>
</protein>
<keyword evidence="2" id="KW-1185">Reference proteome</keyword>
<dbReference type="AlphaFoldDB" id="A0A0C9SQF8"/>
<dbReference type="EMBL" id="KN832574">
    <property type="protein sequence ID" value="KII83707.1"/>
    <property type="molecule type" value="Genomic_DNA"/>
</dbReference>
<reference evidence="1 2" key="1">
    <citation type="submission" date="2014-06" db="EMBL/GenBank/DDBJ databases">
        <title>Evolutionary Origins and Diversification of the Mycorrhizal Mutualists.</title>
        <authorList>
            <consortium name="DOE Joint Genome Institute"/>
            <consortium name="Mycorrhizal Genomics Consortium"/>
            <person name="Kohler A."/>
            <person name="Kuo A."/>
            <person name="Nagy L.G."/>
            <person name="Floudas D."/>
            <person name="Copeland A."/>
            <person name="Barry K.W."/>
            <person name="Cichocki N."/>
            <person name="Veneault-Fourrey C."/>
            <person name="LaButti K."/>
            <person name="Lindquist E.A."/>
            <person name="Lipzen A."/>
            <person name="Lundell T."/>
            <person name="Morin E."/>
            <person name="Murat C."/>
            <person name="Riley R."/>
            <person name="Ohm R."/>
            <person name="Sun H."/>
            <person name="Tunlid A."/>
            <person name="Henrissat B."/>
            <person name="Grigoriev I.V."/>
            <person name="Hibbett D.S."/>
            <person name="Martin F."/>
        </authorList>
    </citation>
    <scope>NUCLEOTIDE SEQUENCE [LARGE SCALE GENOMIC DNA]</scope>
    <source>
        <strain evidence="1 2">FD-325 SS-3</strain>
    </source>
</reference>
<name>A0A0C9SQF8_PLICR</name>
<gene>
    <name evidence="1" type="ORF">PLICRDRAFT_46858</name>
</gene>
<accession>A0A0C9SQF8</accession>
<sequence>MSLGGKGVPALNIILSPLWNLPDHSSSAYGRALDNPQSAFTAIYEDWNTATTGMTESAQCWPSLRTMLAPYFQIEDSYITSEQLPDHPTRPELGDVVYVDYPCSFPATLEANASNYTVICNLATKIWEACNFRADAHSEASNLKTNKGGISSRFVGYKDGYPTFWQSTVLYEKAFPSIAMSMTPNPVHAYLSHNLENIVTGCTGHMPSGQLNCSVRRVFFMITAVEHSQLYTLEARRTGSPTSALRRTSSNRDLFHDDPYVFHRNPTKTAHIDADSDTPKPWGHWSTSKDCAHGEYVIPAAPNEDAFRTMPGVELDGFRLKTRAYPESEKYIGIHLPQSAGH</sequence>
<evidence type="ECO:0000313" key="1">
    <source>
        <dbReference type="EMBL" id="KII83707.1"/>
    </source>
</evidence>
<dbReference type="Proteomes" id="UP000053263">
    <property type="component" value="Unassembled WGS sequence"/>
</dbReference>